<evidence type="ECO:0000313" key="3">
    <source>
        <dbReference type="Proteomes" id="UP001374579"/>
    </source>
</evidence>
<feature type="domain" description="P2X purinoreceptor 7 intracellular" evidence="1">
    <location>
        <begin position="110"/>
        <end position="239"/>
    </location>
</feature>
<dbReference type="EMBL" id="JBAMIC010000018">
    <property type="protein sequence ID" value="KAK7094512.1"/>
    <property type="molecule type" value="Genomic_DNA"/>
</dbReference>
<dbReference type="AlphaFoldDB" id="A0AAN9AWV3"/>
<name>A0AAN9AWV3_9CAEN</name>
<evidence type="ECO:0000313" key="2">
    <source>
        <dbReference type="EMBL" id="KAK7094512.1"/>
    </source>
</evidence>
<accession>A0AAN9AWV3</accession>
<dbReference type="PANTHER" id="PTHR36981:SF1">
    <property type="entry name" value="P2X PURINORECEPTOR 7 INTRACELLULAR DOMAIN-CONTAINING PROTEIN"/>
    <property type="match status" value="1"/>
</dbReference>
<sequence length="243" mass="27385">MLRIIESIFNSFHYQEQDLNAVHEVATTSALNASTTIHIPYAAESQRNSGETPRNLRLEVASAAVRAEEAAAGDAVKEALATLTAVEKDAVLQRMAQKDPLYVSCFIRDVHAHVNTERVDNSDVPGWCRCGHCVTMESQRERLCCGREDECVTSTPTFFDLCMKPSVVEVCGVQNYGYTYHRSNPEFSNRKFRSAAYRFYTLWQWGSLGAKHRVVLPSCVVARIRWAFPDPNQSYTGYQSCNE</sequence>
<reference evidence="2 3" key="1">
    <citation type="submission" date="2024-02" db="EMBL/GenBank/DDBJ databases">
        <title>Chromosome-scale genome assembly of the rough periwinkle Littorina saxatilis.</title>
        <authorList>
            <person name="De Jode A."/>
            <person name="Faria R."/>
            <person name="Formenti G."/>
            <person name="Sims Y."/>
            <person name="Smith T.P."/>
            <person name="Tracey A."/>
            <person name="Wood J.M.D."/>
            <person name="Zagrodzka Z.B."/>
            <person name="Johannesson K."/>
            <person name="Butlin R.K."/>
            <person name="Leder E.H."/>
        </authorList>
    </citation>
    <scope>NUCLEOTIDE SEQUENCE [LARGE SCALE GENOMIC DNA]</scope>
    <source>
        <strain evidence="2">Snail1</strain>
        <tissue evidence="2">Muscle</tissue>
    </source>
</reference>
<evidence type="ECO:0000259" key="1">
    <source>
        <dbReference type="Pfam" id="PF20478"/>
    </source>
</evidence>
<dbReference type="Proteomes" id="UP001374579">
    <property type="component" value="Unassembled WGS sequence"/>
</dbReference>
<proteinExistence type="predicted"/>
<organism evidence="2 3">
    <name type="scientific">Littorina saxatilis</name>
    <dbReference type="NCBI Taxonomy" id="31220"/>
    <lineage>
        <taxon>Eukaryota</taxon>
        <taxon>Metazoa</taxon>
        <taxon>Spiralia</taxon>
        <taxon>Lophotrochozoa</taxon>
        <taxon>Mollusca</taxon>
        <taxon>Gastropoda</taxon>
        <taxon>Caenogastropoda</taxon>
        <taxon>Littorinimorpha</taxon>
        <taxon>Littorinoidea</taxon>
        <taxon>Littorinidae</taxon>
        <taxon>Littorina</taxon>
    </lineage>
</organism>
<dbReference type="Pfam" id="PF20478">
    <property type="entry name" value="P2RX7_C"/>
    <property type="match status" value="1"/>
</dbReference>
<gene>
    <name evidence="2" type="ORF">V1264_006065</name>
</gene>
<protein>
    <recommendedName>
        <fullName evidence="1">P2X purinoreceptor 7 intracellular domain-containing protein</fullName>
    </recommendedName>
</protein>
<dbReference type="InterPro" id="IPR046815">
    <property type="entry name" value="P2RX7_C"/>
</dbReference>
<keyword evidence="3" id="KW-1185">Reference proteome</keyword>
<dbReference type="PANTHER" id="PTHR36981">
    <property type="entry name" value="ZGC:195170"/>
    <property type="match status" value="1"/>
</dbReference>
<comment type="caution">
    <text evidence="2">The sequence shown here is derived from an EMBL/GenBank/DDBJ whole genome shotgun (WGS) entry which is preliminary data.</text>
</comment>